<keyword evidence="3" id="KW-1185">Reference proteome</keyword>
<sequence length="290" mass="33814">LVTQHQSREMRVIRTLFCLLACIAVQQIVSFTISEEEKDNLKIYKDYWEAFYYRARDFMNSKQPNMILLGEIRNASESFDTKTKNMKAFTNPIVKSETARIQSFPKKLLQDVIGMTETSDDNIVTWKKTSAALSSRRALNAQLHEQNRELSRRFMNWRTDNKPVTIPEEDKVGFKIYKDYWRDFYSKASKFINSRSPNMTLLGEIRNASESFDTKTIAMAQFTNPTVNRETRWIKSFPKKLLEDVAGLTETTATDGVIWKRTSAAMNNRRALNSQLHEENSELATRFSNW</sequence>
<comment type="caution">
    <text evidence="2">The sequence shown here is derived from an EMBL/GenBank/DDBJ whole genome shotgun (WGS) entry which is preliminary data.</text>
</comment>
<keyword evidence="1" id="KW-0472">Membrane</keyword>
<feature type="transmembrane region" description="Helical" evidence="1">
    <location>
        <begin position="12"/>
        <end position="33"/>
    </location>
</feature>
<evidence type="ECO:0000313" key="3">
    <source>
        <dbReference type="Proteomes" id="UP000308267"/>
    </source>
</evidence>
<accession>A0A4S2MBA6</accession>
<name>A0A4S2MBA6_OPIFE</name>
<feature type="non-terminal residue" evidence="2">
    <location>
        <position position="1"/>
    </location>
</feature>
<evidence type="ECO:0000256" key="1">
    <source>
        <dbReference type="SAM" id="Phobius"/>
    </source>
</evidence>
<reference evidence="2 3" key="1">
    <citation type="journal article" date="2019" name="BMC Genomics">
        <title>New insights from Opisthorchis felineus genome: update on genomics of the epidemiologically important liver flukes.</title>
        <authorList>
            <person name="Ershov N.I."/>
            <person name="Mordvinov V.A."/>
            <person name="Prokhortchouk E.B."/>
            <person name="Pakharukova M.Y."/>
            <person name="Gunbin K.V."/>
            <person name="Ustyantsev K."/>
            <person name="Genaev M.A."/>
            <person name="Blinov A.G."/>
            <person name="Mazur A."/>
            <person name="Boulygina E."/>
            <person name="Tsygankova S."/>
            <person name="Khrameeva E."/>
            <person name="Chekanov N."/>
            <person name="Fan G."/>
            <person name="Xiao A."/>
            <person name="Zhang H."/>
            <person name="Xu X."/>
            <person name="Yang H."/>
            <person name="Solovyev V."/>
            <person name="Lee S.M."/>
            <person name="Liu X."/>
            <person name="Afonnikov D.A."/>
            <person name="Skryabin K.G."/>
        </authorList>
    </citation>
    <scope>NUCLEOTIDE SEQUENCE [LARGE SCALE GENOMIC DNA]</scope>
    <source>
        <strain evidence="2">AK-0245</strain>
        <tissue evidence="2">Whole organism</tissue>
    </source>
</reference>
<protein>
    <submittedName>
        <fullName evidence="2">Uncharacterized protein</fullName>
    </submittedName>
</protein>
<organism evidence="2 3">
    <name type="scientific">Opisthorchis felineus</name>
    <dbReference type="NCBI Taxonomy" id="147828"/>
    <lineage>
        <taxon>Eukaryota</taxon>
        <taxon>Metazoa</taxon>
        <taxon>Spiralia</taxon>
        <taxon>Lophotrochozoa</taxon>
        <taxon>Platyhelminthes</taxon>
        <taxon>Trematoda</taxon>
        <taxon>Digenea</taxon>
        <taxon>Opisthorchiida</taxon>
        <taxon>Opisthorchiata</taxon>
        <taxon>Opisthorchiidae</taxon>
        <taxon>Opisthorchis</taxon>
    </lineage>
</organism>
<evidence type="ECO:0000313" key="2">
    <source>
        <dbReference type="EMBL" id="TGZ73841.1"/>
    </source>
</evidence>
<keyword evidence="1" id="KW-0812">Transmembrane</keyword>
<proteinExistence type="predicted"/>
<gene>
    <name evidence="2" type="ORF">CRM22_001284</name>
</gene>
<dbReference type="EMBL" id="SJOL01002371">
    <property type="protein sequence ID" value="TGZ73841.1"/>
    <property type="molecule type" value="Genomic_DNA"/>
</dbReference>
<dbReference type="AlphaFoldDB" id="A0A4S2MBA6"/>
<dbReference type="Proteomes" id="UP000308267">
    <property type="component" value="Unassembled WGS sequence"/>
</dbReference>
<keyword evidence="1" id="KW-1133">Transmembrane helix</keyword>